<evidence type="ECO:0008006" key="4">
    <source>
        <dbReference type="Google" id="ProtNLM"/>
    </source>
</evidence>
<name>A0A5E4X578_9BURK</name>
<accession>A0A5E4X578</accession>
<dbReference type="EMBL" id="CABPRZ010000015">
    <property type="protein sequence ID" value="VVE31378.1"/>
    <property type="molecule type" value="Genomic_DNA"/>
</dbReference>
<proteinExistence type="predicted"/>
<dbReference type="OrthoDB" id="8942591at2"/>
<dbReference type="RefSeq" id="WP_150698391.1">
    <property type="nucleotide sequence ID" value="NZ_CABPRZ010000015.1"/>
</dbReference>
<evidence type="ECO:0000256" key="1">
    <source>
        <dbReference type="SAM" id="SignalP"/>
    </source>
</evidence>
<organism evidence="2 3">
    <name type="scientific">Pandoraea terrae</name>
    <dbReference type="NCBI Taxonomy" id="1537710"/>
    <lineage>
        <taxon>Bacteria</taxon>
        <taxon>Pseudomonadati</taxon>
        <taxon>Pseudomonadota</taxon>
        <taxon>Betaproteobacteria</taxon>
        <taxon>Burkholderiales</taxon>
        <taxon>Burkholderiaceae</taxon>
        <taxon>Pandoraea</taxon>
    </lineage>
</organism>
<gene>
    <name evidence="2" type="ORF">PTE30175_03574</name>
</gene>
<protein>
    <recommendedName>
        <fullName evidence="4">Lipoprotein</fullName>
    </recommendedName>
</protein>
<evidence type="ECO:0000313" key="3">
    <source>
        <dbReference type="Proteomes" id="UP000414233"/>
    </source>
</evidence>
<keyword evidence="1" id="KW-0732">Signal</keyword>
<sequence length="134" mass="14392">MKRAALLSAALILAGLAGCGQVQPFTKPDPASGRILDQGTEADRFMVLNCVYHGWSELSPDVDTTGVEKFGVERVRVHRGNDAAGKPIYDPVVDISQAGFGARIVYTEATPGKLSPDYLNTVKRCMVPYSGHVD</sequence>
<feature type="chain" id="PRO_5022945919" description="Lipoprotein" evidence="1">
    <location>
        <begin position="20"/>
        <end position="134"/>
    </location>
</feature>
<dbReference type="Proteomes" id="UP000414233">
    <property type="component" value="Unassembled WGS sequence"/>
</dbReference>
<evidence type="ECO:0000313" key="2">
    <source>
        <dbReference type="EMBL" id="VVE31378.1"/>
    </source>
</evidence>
<reference evidence="2 3" key="1">
    <citation type="submission" date="2019-08" db="EMBL/GenBank/DDBJ databases">
        <authorList>
            <person name="Peeters C."/>
        </authorList>
    </citation>
    <scope>NUCLEOTIDE SEQUENCE [LARGE SCALE GENOMIC DNA]</scope>
    <source>
        <strain evidence="2 3">LMG 30175</strain>
    </source>
</reference>
<dbReference type="AlphaFoldDB" id="A0A5E4X578"/>
<dbReference type="PROSITE" id="PS51257">
    <property type="entry name" value="PROKAR_LIPOPROTEIN"/>
    <property type="match status" value="1"/>
</dbReference>
<keyword evidence="3" id="KW-1185">Reference proteome</keyword>
<feature type="signal peptide" evidence="1">
    <location>
        <begin position="1"/>
        <end position="19"/>
    </location>
</feature>